<evidence type="ECO:0000259" key="2">
    <source>
        <dbReference type="Pfam" id="PF13276"/>
    </source>
</evidence>
<feature type="domain" description="HTH-like" evidence="2">
    <location>
        <begin position="18"/>
        <end position="73"/>
    </location>
</feature>
<dbReference type="KEGG" id="same:SAMCFNEI73_pB0178"/>
<accession>A0A1L3LTJ2</accession>
<feature type="region of interest" description="Disordered" evidence="1">
    <location>
        <begin position="101"/>
        <end position="121"/>
    </location>
</feature>
<name>A0A1L3LTJ2_9HYPH</name>
<evidence type="ECO:0000313" key="3">
    <source>
        <dbReference type="EMBL" id="APG93376.1"/>
    </source>
</evidence>
<evidence type="ECO:0000313" key="4">
    <source>
        <dbReference type="Proteomes" id="UP000182306"/>
    </source>
</evidence>
<keyword evidence="4" id="KW-1185">Reference proteome</keyword>
<dbReference type="RefSeq" id="WP_072642872.1">
    <property type="nucleotide sequence ID" value="NZ_CP013109.1"/>
</dbReference>
<dbReference type="Pfam" id="PF13276">
    <property type="entry name" value="HTH_21"/>
    <property type="match status" value="1"/>
</dbReference>
<geneLocation type="plasmid" evidence="3 4">
    <name>B</name>
</geneLocation>
<proteinExistence type="predicted"/>
<organism evidence="3 4">
    <name type="scientific">Sinorhizobium americanum</name>
    <dbReference type="NCBI Taxonomy" id="194963"/>
    <lineage>
        <taxon>Bacteria</taxon>
        <taxon>Pseudomonadati</taxon>
        <taxon>Pseudomonadota</taxon>
        <taxon>Alphaproteobacteria</taxon>
        <taxon>Hyphomicrobiales</taxon>
        <taxon>Rhizobiaceae</taxon>
        <taxon>Sinorhizobium/Ensifer group</taxon>
        <taxon>Sinorhizobium</taxon>
    </lineage>
</organism>
<dbReference type="OrthoDB" id="9803878at2"/>
<dbReference type="AlphaFoldDB" id="A0A1L3LTJ2"/>
<sequence length="121" mass="13383">MGIARSTYYDRPEGLADDTAIVEAMFAICDEFEFYGYRRIGAALPQQGIVVNHKKIRRLIREHDLRPKIRRRFIATTDSDHDGPIFANLAPSGPTNFGSATSPRLLAGAFHPPPSSMPGRG</sequence>
<evidence type="ECO:0000256" key="1">
    <source>
        <dbReference type="SAM" id="MobiDB-lite"/>
    </source>
</evidence>
<reference evidence="3 4" key="1">
    <citation type="submission" date="2015-10" db="EMBL/GenBank/DDBJ databases">
        <title>Genomic differences between typical nodule nitrogen-fixing rhizobial strains and those coming from bean seeds.</title>
        <authorList>
            <person name="Peralta H."/>
            <person name="Aguilar-Vera A."/>
            <person name="Diaz R."/>
            <person name="Mora Y."/>
            <person name="Martinez-Batallar G."/>
            <person name="Salazar E."/>
            <person name="Vargas-Lagunas C."/>
            <person name="Encarnacion S."/>
            <person name="Girard L."/>
            <person name="Mora J."/>
        </authorList>
    </citation>
    <scope>NUCLEOTIDE SEQUENCE [LARGE SCALE GENOMIC DNA]</scope>
    <source>
        <strain evidence="3 4">CFNEI 73</strain>
        <plasmid evidence="3 4">B</plasmid>
    </source>
</reference>
<feature type="compositionally biased region" description="Pro residues" evidence="1">
    <location>
        <begin position="111"/>
        <end position="121"/>
    </location>
</feature>
<gene>
    <name evidence="3" type="ORF">SAMCFNEI73_pB0178</name>
</gene>
<dbReference type="EMBL" id="CP013109">
    <property type="protein sequence ID" value="APG93376.1"/>
    <property type="molecule type" value="Genomic_DNA"/>
</dbReference>
<dbReference type="Proteomes" id="UP000182306">
    <property type="component" value="Plasmid B"/>
</dbReference>
<dbReference type="InterPro" id="IPR025948">
    <property type="entry name" value="HTH-like_dom"/>
</dbReference>
<keyword evidence="3" id="KW-0614">Plasmid</keyword>
<protein>
    <submittedName>
        <fullName evidence="3">Transposase</fullName>
    </submittedName>
</protein>